<dbReference type="Gene3D" id="2.60.40.10">
    <property type="entry name" value="Immunoglobulins"/>
    <property type="match status" value="1"/>
</dbReference>
<evidence type="ECO:0000256" key="2">
    <source>
        <dbReference type="ARBA" id="ARBA00022475"/>
    </source>
</evidence>
<dbReference type="GO" id="GO:0002376">
    <property type="term" value="P:immune system process"/>
    <property type="evidence" value="ECO:0007669"/>
    <property type="project" value="UniProtKB-KW"/>
</dbReference>
<feature type="non-terminal residue" evidence="9">
    <location>
        <position position="1"/>
    </location>
</feature>
<dbReference type="GO" id="GO:0005886">
    <property type="term" value="C:plasma membrane"/>
    <property type="evidence" value="ECO:0007669"/>
    <property type="project" value="UniProtKB-SubCell"/>
</dbReference>
<keyword evidence="6" id="KW-1015">Disulfide bond</keyword>
<dbReference type="AlphaFoldDB" id="A0A7L4NEY2"/>
<evidence type="ECO:0000256" key="7">
    <source>
        <dbReference type="ARBA" id="ARBA00023180"/>
    </source>
</evidence>
<keyword evidence="10" id="KW-1185">Reference proteome</keyword>
<dbReference type="Pfam" id="PF07686">
    <property type="entry name" value="V-set"/>
    <property type="match status" value="1"/>
</dbReference>
<accession>A0A7L4NEY2</accession>
<dbReference type="InterPro" id="IPR007110">
    <property type="entry name" value="Ig-like_dom"/>
</dbReference>
<dbReference type="InterPro" id="IPR036179">
    <property type="entry name" value="Ig-like_dom_sf"/>
</dbReference>
<evidence type="ECO:0000313" key="10">
    <source>
        <dbReference type="Proteomes" id="UP000586704"/>
    </source>
</evidence>
<dbReference type="EMBL" id="VYZU01066114">
    <property type="protein sequence ID" value="NXY88633.1"/>
    <property type="molecule type" value="Genomic_DNA"/>
</dbReference>
<keyword evidence="3" id="KW-0732">Signal</keyword>
<evidence type="ECO:0000256" key="4">
    <source>
        <dbReference type="ARBA" id="ARBA00022859"/>
    </source>
</evidence>
<dbReference type="InterPro" id="IPR013106">
    <property type="entry name" value="Ig_V-set"/>
</dbReference>
<proteinExistence type="predicted"/>
<keyword evidence="2" id="KW-1003">Cell membrane</keyword>
<dbReference type="PROSITE" id="PS50835">
    <property type="entry name" value="IG_LIKE"/>
    <property type="match status" value="1"/>
</dbReference>
<comment type="subcellular location">
    <subcellularLocation>
        <location evidence="1">Cell membrane</location>
    </subcellularLocation>
</comment>
<evidence type="ECO:0000256" key="1">
    <source>
        <dbReference type="ARBA" id="ARBA00004236"/>
    </source>
</evidence>
<keyword evidence="4" id="KW-0391">Immunity</keyword>
<dbReference type="SUPFAM" id="SSF48726">
    <property type="entry name" value="Immunoglobulin"/>
    <property type="match status" value="1"/>
</dbReference>
<evidence type="ECO:0000259" key="8">
    <source>
        <dbReference type="PROSITE" id="PS50835"/>
    </source>
</evidence>
<feature type="non-terminal residue" evidence="9">
    <location>
        <position position="102"/>
    </location>
</feature>
<feature type="domain" description="Ig-like" evidence="8">
    <location>
        <begin position="10"/>
        <end position="102"/>
    </location>
</feature>
<organism evidence="9 10">
    <name type="scientific">Ceyx cyanopectus</name>
    <name type="common">Indigo-banded kingfisher</name>
    <dbReference type="NCBI Taxonomy" id="390723"/>
    <lineage>
        <taxon>Eukaryota</taxon>
        <taxon>Metazoa</taxon>
        <taxon>Chordata</taxon>
        <taxon>Craniata</taxon>
        <taxon>Vertebrata</taxon>
        <taxon>Euteleostomi</taxon>
        <taxon>Archelosauria</taxon>
        <taxon>Archosauria</taxon>
        <taxon>Dinosauria</taxon>
        <taxon>Saurischia</taxon>
        <taxon>Theropoda</taxon>
        <taxon>Coelurosauria</taxon>
        <taxon>Aves</taxon>
        <taxon>Neognathae</taxon>
        <taxon>Neoaves</taxon>
        <taxon>Telluraves</taxon>
        <taxon>Coraciimorphae</taxon>
        <taxon>Coraciiformes</taxon>
        <taxon>Alcedinidae</taxon>
        <taxon>Ceyx</taxon>
    </lineage>
</organism>
<dbReference type="GO" id="GO:0009617">
    <property type="term" value="P:response to bacterium"/>
    <property type="evidence" value="ECO:0007669"/>
    <property type="project" value="TreeGrafter"/>
</dbReference>
<dbReference type="InterPro" id="IPR052051">
    <property type="entry name" value="TCR_complex_component"/>
</dbReference>
<keyword evidence="5" id="KW-0472">Membrane</keyword>
<reference evidence="9 10" key="1">
    <citation type="submission" date="2020-02" db="EMBL/GenBank/DDBJ databases">
        <title>Bird 10,000 Genomes (B10K) Project - Family phase.</title>
        <authorList>
            <person name="Zhang G."/>
        </authorList>
    </citation>
    <scope>NUCLEOTIDE SEQUENCE [LARGE SCALE GENOMIC DNA]</scope>
    <source>
        <strain evidence="9">B10K-DU-013-51</strain>
        <tissue evidence="9">Mixed tissue sample</tissue>
    </source>
</reference>
<protein>
    <submittedName>
        <fullName evidence="9">TVA4 protein</fullName>
    </submittedName>
</protein>
<name>A0A7L4NEY2_9AVES</name>
<evidence type="ECO:0000256" key="6">
    <source>
        <dbReference type="ARBA" id="ARBA00023157"/>
    </source>
</evidence>
<gene>
    <name evidence="9" type="primary">Trav4_1</name>
    <name evidence="9" type="ORF">CEYCYA_R11462</name>
</gene>
<dbReference type="OrthoDB" id="9631130at2759"/>
<evidence type="ECO:0000256" key="3">
    <source>
        <dbReference type="ARBA" id="ARBA00022729"/>
    </source>
</evidence>
<dbReference type="Proteomes" id="UP000586704">
    <property type="component" value="Unassembled WGS sequence"/>
</dbReference>
<comment type="caution">
    <text evidence="9">The sequence shown here is derived from an EMBL/GenBank/DDBJ whole genome shotgun (WGS) entry which is preliminary data.</text>
</comment>
<sequence length="102" mass="11034">FSWAVSAVRARVQQEPSAKTTEGTGVSIKCSHPDIQPFVYICWYRMLPGRSPQFLESVLRASKAVRSPAGLISVAADRQSSTLRLSGPGRGDSAVYYCALAD</sequence>
<keyword evidence="7" id="KW-0325">Glycoprotein</keyword>
<dbReference type="InterPro" id="IPR013783">
    <property type="entry name" value="Ig-like_fold"/>
</dbReference>
<evidence type="ECO:0000313" key="9">
    <source>
        <dbReference type="EMBL" id="NXY88633.1"/>
    </source>
</evidence>
<dbReference type="PANTHER" id="PTHR19433:SF111">
    <property type="entry name" value="T CELL RECEPTOR ALPHA VARIABLE 4"/>
    <property type="match status" value="1"/>
</dbReference>
<dbReference type="PANTHER" id="PTHR19433">
    <property type="entry name" value="T-CELL RECEPTOR ALPHA CHAIN V REGION-RELATED"/>
    <property type="match status" value="1"/>
</dbReference>
<evidence type="ECO:0000256" key="5">
    <source>
        <dbReference type="ARBA" id="ARBA00023136"/>
    </source>
</evidence>